<proteinExistence type="predicted"/>
<feature type="compositionally biased region" description="Basic and acidic residues" evidence="1">
    <location>
        <begin position="463"/>
        <end position="475"/>
    </location>
</feature>
<feature type="compositionally biased region" description="Low complexity" evidence="1">
    <location>
        <begin position="401"/>
        <end position="411"/>
    </location>
</feature>
<reference evidence="3" key="1">
    <citation type="journal article" date="2017" name="Nat. Commun.">
        <title>The asparagus genome sheds light on the origin and evolution of a young Y chromosome.</title>
        <authorList>
            <person name="Harkess A."/>
            <person name="Zhou J."/>
            <person name="Xu C."/>
            <person name="Bowers J.E."/>
            <person name="Van der Hulst R."/>
            <person name="Ayyampalayam S."/>
            <person name="Mercati F."/>
            <person name="Riccardi P."/>
            <person name="McKain M.R."/>
            <person name="Kakrana A."/>
            <person name="Tang H."/>
            <person name="Ray J."/>
            <person name="Groenendijk J."/>
            <person name="Arikit S."/>
            <person name="Mathioni S.M."/>
            <person name="Nakano M."/>
            <person name="Shan H."/>
            <person name="Telgmann-Rauber A."/>
            <person name="Kanno A."/>
            <person name="Yue Z."/>
            <person name="Chen H."/>
            <person name="Li W."/>
            <person name="Chen Y."/>
            <person name="Xu X."/>
            <person name="Zhang Y."/>
            <person name="Luo S."/>
            <person name="Chen H."/>
            <person name="Gao J."/>
            <person name="Mao Z."/>
            <person name="Pires J.C."/>
            <person name="Luo M."/>
            <person name="Kudrna D."/>
            <person name="Wing R.A."/>
            <person name="Meyers B.C."/>
            <person name="Yi K."/>
            <person name="Kong H."/>
            <person name="Lavrijsen P."/>
            <person name="Sunseri F."/>
            <person name="Falavigna A."/>
            <person name="Ye Y."/>
            <person name="Leebens-Mack J.H."/>
            <person name="Chen G."/>
        </authorList>
    </citation>
    <scope>NUCLEOTIDE SEQUENCE [LARGE SCALE GENOMIC DNA]</scope>
    <source>
        <strain evidence="3">cv. DH0086</strain>
    </source>
</reference>
<feature type="compositionally biased region" description="Basic and acidic residues" evidence="1">
    <location>
        <begin position="363"/>
        <end position="373"/>
    </location>
</feature>
<evidence type="ECO:0000313" key="2">
    <source>
        <dbReference type="EMBL" id="ONK57545.1"/>
    </source>
</evidence>
<dbReference type="OMA" id="CKWSERV"/>
<dbReference type="EMBL" id="CM007389">
    <property type="protein sequence ID" value="ONK57545.1"/>
    <property type="molecule type" value="Genomic_DNA"/>
</dbReference>
<feature type="region of interest" description="Disordered" evidence="1">
    <location>
        <begin position="259"/>
        <end position="411"/>
    </location>
</feature>
<feature type="region of interest" description="Disordered" evidence="1">
    <location>
        <begin position="1"/>
        <end position="141"/>
    </location>
</feature>
<name>A0A5P1E7U1_ASPOF</name>
<accession>A0A5P1E7U1</accession>
<feature type="compositionally biased region" description="Basic and acidic residues" evidence="1">
    <location>
        <begin position="311"/>
        <end position="343"/>
    </location>
</feature>
<dbReference type="Gramene" id="ONK57545">
    <property type="protein sequence ID" value="ONK57545"/>
    <property type="gene ID" value="A4U43_C09F1590"/>
</dbReference>
<evidence type="ECO:0000256" key="1">
    <source>
        <dbReference type="SAM" id="MobiDB-lite"/>
    </source>
</evidence>
<dbReference type="AlphaFoldDB" id="A0A5P1E7U1"/>
<feature type="region of interest" description="Disordered" evidence="1">
    <location>
        <begin position="455"/>
        <end position="475"/>
    </location>
</feature>
<sequence length="475" mass="49677">MVSTGGGRRRWAAGVANGPTGKRRCRAADWPAGSGGLAAAGRWRRQGPVAAAAPTSSDGAADWPIEQADTADGRRARRPSGWRRRRQGGRAGGGRSTSSVGRGGDGDRPTGKRLRWKNGQAGVAGDKWPTGSGVAPDGGDVLERRREGTAAAGGADVGGGRASSAAAAAGVELAVAVTRSGAGRRQLRGWWQRAGERPTGGGQAGGGLAVAGGARWRQVAAAATAAGGEAVGDGRTSSGTTAAGMARLWGRRWRRRVRQRRVVGDGAADGRPSAATADDRRAATGRDGGGRRATAKRDLKEEAGIKAPLPLEEKETKVEDKEDENKRKSLSHLFRESEKRREVSANNGDATVKEGINASQVETKGEQKEETKAPVHPAQHSETARTTETAKTIEETDIPVSETATETPASETNFVEVEGVKEIVENPNVEQKVSVVEEKKDGKFEQKVSVVEQKVSVAEENSAAEKKEDASSNVD</sequence>
<feature type="compositionally biased region" description="Polar residues" evidence="1">
    <location>
        <begin position="380"/>
        <end position="390"/>
    </location>
</feature>
<organism evidence="2 3">
    <name type="scientific">Asparagus officinalis</name>
    <name type="common">Garden asparagus</name>
    <dbReference type="NCBI Taxonomy" id="4686"/>
    <lineage>
        <taxon>Eukaryota</taxon>
        <taxon>Viridiplantae</taxon>
        <taxon>Streptophyta</taxon>
        <taxon>Embryophyta</taxon>
        <taxon>Tracheophyta</taxon>
        <taxon>Spermatophyta</taxon>
        <taxon>Magnoliopsida</taxon>
        <taxon>Liliopsida</taxon>
        <taxon>Asparagales</taxon>
        <taxon>Asparagaceae</taxon>
        <taxon>Asparagoideae</taxon>
        <taxon>Asparagus</taxon>
    </lineage>
</organism>
<keyword evidence="3" id="KW-1185">Reference proteome</keyword>
<gene>
    <name evidence="2" type="ORF">A4U43_C09F1590</name>
</gene>
<feature type="compositionally biased region" description="Low complexity" evidence="1">
    <location>
        <begin position="50"/>
        <end position="62"/>
    </location>
</feature>
<protein>
    <submittedName>
        <fullName evidence="2">Uncharacterized protein</fullName>
    </submittedName>
</protein>
<feature type="compositionally biased region" description="Basic residues" evidence="1">
    <location>
        <begin position="75"/>
        <end position="88"/>
    </location>
</feature>
<dbReference type="Proteomes" id="UP000243459">
    <property type="component" value="Chromosome 9"/>
</dbReference>
<feature type="compositionally biased region" description="Basic and acidic residues" evidence="1">
    <location>
        <begin position="277"/>
        <end position="304"/>
    </location>
</feature>
<evidence type="ECO:0000313" key="3">
    <source>
        <dbReference type="Proteomes" id="UP000243459"/>
    </source>
</evidence>